<dbReference type="InterPro" id="IPR038731">
    <property type="entry name" value="RgtA/B/C-like"/>
</dbReference>
<keyword evidence="6 8" id="KW-1133">Transmembrane helix</keyword>
<dbReference type="GO" id="GO:0016763">
    <property type="term" value="F:pentosyltransferase activity"/>
    <property type="evidence" value="ECO:0007669"/>
    <property type="project" value="TreeGrafter"/>
</dbReference>
<dbReference type="PANTHER" id="PTHR33908">
    <property type="entry name" value="MANNOSYLTRANSFERASE YKCB-RELATED"/>
    <property type="match status" value="1"/>
</dbReference>
<name>A0A948W4Q7_UNCEI</name>
<proteinExistence type="predicted"/>
<feature type="transmembrane region" description="Helical" evidence="8">
    <location>
        <begin position="125"/>
        <end position="143"/>
    </location>
</feature>
<evidence type="ECO:0000256" key="2">
    <source>
        <dbReference type="ARBA" id="ARBA00022475"/>
    </source>
</evidence>
<feature type="transmembrane region" description="Helical" evidence="8">
    <location>
        <begin position="95"/>
        <end position="113"/>
    </location>
</feature>
<gene>
    <name evidence="10" type="ORF">KJ970_16300</name>
</gene>
<evidence type="ECO:0000313" key="11">
    <source>
        <dbReference type="Proteomes" id="UP000777784"/>
    </source>
</evidence>
<evidence type="ECO:0000256" key="7">
    <source>
        <dbReference type="ARBA" id="ARBA00023136"/>
    </source>
</evidence>
<dbReference type="EMBL" id="JAHJDP010000093">
    <property type="protein sequence ID" value="MBU2692482.1"/>
    <property type="molecule type" value="Genomic_DNA"/>
</dbReference>
<dbReference type="GO" id="GO:0005886">
    <property type="term" value="C:plasma membrane"/>
    <property type="evidence" value="ECO:0007669"/>
    <property type="project" value="UniProtKB-SubCell"/>
</dbReference>
<feature type="transmembrane region" description="Helical" evidence="8">
    <location>
        <begin position="348"/>
        <end position="367"/>
    </location>
</feature>
<evidence type="ECO:0000256" key="5">
    <source>
        <dbReference type="ARBA" id="ARBA00022692"/>
    </source>
</evidence>
<feature type="transmembrane region" description="Helical" evidence="8">
    <location>
        <begin position="179"/>
        <end position="205"/>
    </location>
</feature>
<dbReference type="AlphaFoldDB" id="A0A948W4Q7"/>
<feature type="transmembrane region" description="Helical" evidence="8">
    <location>
        <begin position="20"/>
        <end position="40"/>
    </location>
</feature>
<keyword evidence="4" id="KW-0808">Transferase</keyword>
<dbReference type="Proteomes" id="UP000777784">
    <property type="component" value="Unassembled WGS sequence"/>
</dbReference>
<feature type="transmembrane region" description="Helical" evidence="8">
    <location>
        <begin position="217"/>
        <end position="237"/>
    </location>
</feature>
<keyword evidence="2" id="KW-1003">Cell membrane</keyword>
<keyword evidence="3" id="KW-0328">Glycosyltransferase</keyword>
<feature type="transmembrane region" description="Helical" evidence="8">
    <location>
        <begin position="294"/>
        <end position="313"/>
    </location>
</feature>
<evidence type="ECO:0000256" key="4">
    <source>
        <dbReference type="ARBA" id="ARBA00022679"/>
    </source>
</evidence>
<dbReference type="GO" id="GO:0009103">
    <property type="term" value="P:lipopolysaccharide biosynthetic process"/>
    <property type="evidence" value="ECO:0007669"/>
    <property type="project" value="UniProtKB-ARBA"/>
</dbReference>
<feature type="transmembrane region" description="Helical" evidence="8">
    <location>
        <begin position="269"/>
        <end position="287"/>
    </location>
</feature>
<protein>
    <submittedName>
        <fullName evidence="10">Glycosyltransferase family 39 protein</fullName>
    </submittedName>
</protein>
<dbReference type="PANTHER" id="PTHR33908:SF11">
    <property type="entry name" value="MEMBRANE PROTEIN"/>
    <property type="match status" value="1"/>
</dbReference>
<feature type="transmembrane region" description="Helical" evidence="8">
    <location>
        <begin position="71"/>
        <end position="88"/>
    </location>
</feature>
<comment type="subcellular location">
    <subcellularLocation>
        <location evidence="1">Cell membrane</location>
        <topology evidence="1">Multi-pass membrane protein</topology>
    </subcellularLocation>
</comment>
<accession>A0A948W4Q7</accession>
<evidence type="ECO:0000313" key="10">
    <source>
        <dbReference type="EMBL" id="MBU2692482.1"/>
    </source>
</evidence>
<comment type="caution">
    <text evidence="10">The sequence shown here is derived from an EMBL/GenBank/DDBJ whole genome shotgun (WGS) entry which is preliminary data.</text>
</comment>
<evidence type="ECO:0000256" key="6">
    <source>
        <dbReference type="ARBA" id="ARBA00022989"/>
    </source>
</evidence>
<dbReference type="InterPro" id="IPR050297">
    <property type="entry name" value="LipidA_mod_glycosyltrf_83"/>
</dbReference>
<keyword evidence="5 8" id="KW-0812">Transmembrane</keyword>
<organism evidence="10 11">
    <name type="scientific">Eiseniibacteriota bacterium</name>
    <dbReference type="NCBI Taxonomy" id="2212470"/>
    <lineage>
        <taxon>Bacteria</taxon>
        <taxon>Candidatus Eiseniibacteriota</taxon>
    </lineage>
</organism>
<keyword evidence="7 8" id="KW-0472">Membrane</keyword>
<evidence type="ECO:0000259" key="9">
    <source>
        <dbReference type="Pfam" id="PF13231"/>
    </source>
</evidence>
<dbReference type="Pfam" id="PF13231">
    <property type="entry name" value="PMT_2"/>
    <property type="match status" value="1"/>
</dbReference>
<feature type="domain" description="Glycosyltransferase RgtA/B/C/D-like" evidence="9">
    <location>
        <begin position="81"/>
        <end position="231"/>
    </location>
</feature>
<reference evidence="10" key="1">
    <citation type="submission" date="2021-05" db="EMBL/GenBank/DDBJ databases">
        <title>Energy efficiency and biological interactions define the core microbiome of deep oligotrophic groundwater.</title>
        <authorList>
            <person name="Mehrshad M."/>
            <person name="Lopez-Fernandez M."/>
            <person name="Bell E."/>
            <person name="Bernier-Latmani R."/>
            <person name="Bertilsson S."/>
            <person name="Dopson M."/>
        </authorList>
    </citation>
    <scope>NUCLEOTIDE SEQUENCE</scope>
    <source>
        <strain evidence="10">Modern_marine.mb.64</strain>
    </source>
</reference>
<evidence type="ECO:0000256" key="3">
    <source>
        <dbReference type="ARBA" id="ARBA00022676"/>
    </source>
</evidence>
<evidence type="ECO:0000256" key="1">
    <source>
        <dbReference type="ARBA" id="ARBA00004651"/>
    </source>
</evidence>
<feature type="transmembrane region" description="Helical" evidence="8">
    <location>
        <begin position="150"/>
        <end position="167"/>
    </location>
</feature>
<evidence type="ECO:0000256" key="8">
    <source>
        <dbReference type="SAM" id="Phobius"/>
    </source>
</evidence>
<sequence length="482" mass="55211">MNRSTAESGRTSRLFACFGYDALLMLLIALVLLLILSISFEKQFDHDEFEHIHSAWYISHGAVPYSDFFQHHNPLLWIVMIPFLVLFGETVQTPVIIRFFMLAQLMGIAYMTYKLATAFGRSRESGLWAVLLLLTMVMFVEKAVEIRPDVPQVLFGLISLYYLLAHFENSDRKTLLLSAFAGSISFLFLQKHLFLLLVMAMALIYKFIRRRISLSEILIFAGGFLSLQLLLLIYLVVTGSLGDYYLTTVKLNLSQPQPFAGHANLTRSFYQNTMFWILGGGGALILLIRPRLPFNLKVVSFAGIVLVLTAFIAKQPHRQYFMGALPLLSISGGYVLTELTDRMRSPKILRAVILMCLIAMPLIYLTFVKQRTNGKQLAAIQYVLENSASNDCVYDGDIQFNLYRRDLHYFWYSVSKNKGLDNFNKITNGRYQDYNICALILSKKPKIISRFNLNINECDLMSYYTQTEFKNIYIRRDGNAAF</sequence>